<comment type="caution">
    <text evidence="1">The sequence shown here is derived from an EMBL/GenBank/DDBJ whole genome shotgun (WGS) entry which is preliminary data.</text>
</comment>
<proteinExistence type="predicted"/>
<reference evidence="1 2" key="1">
    <citation type="submission" date="2023-02" db="EMBL/GenBank/DDBJ databases">
        <title>LHISI_Scaffold_Assembly.</title>
        <authorList>
            <person name="Stuart O.P."/>
            <person name="Cleave R."/>
            <person name="Magrath M.J.L."/>
            <person name="Mikheyev A.S."/>
        </authorList>
    </citation>
    <scope>NUCLEOTIDE SEQUENCE [LARGE SCALE GENOMIC DNA]</scope>
    <source>
        <strain evidence="1">Daus_M_001</strain>
        <tissue evidence="1">Leg muscle</tissue>
    </source>
</reference>
<organism evidence="1 2">
    <name type="scientific">Dryococelus australis</name>
    <dbReference type="NCBI Taxonomy" id="614101"/>
    <lineage>
        <taxon>Eukaryota</taxon>
        <taxon>Metazoa</taxon>
        <taxon>Ecdysozoa</taxon>
        <taxon>Arthropoda</taxon>
        <taxon>Hexapoda</taxon>
        <taxon>Insecta</taxon>
        <taxon>Pterygota</taxon>
        <taxon>Neoptera</taxon>
        <taxon>Polyneoptera</taxon>
        <taxon>Phasmatodea</taxon>
        <taxon>Verophasmatodea</taxon>
        <taxon>Anareolatae</taxon>
        <taxon>Phasmatidae</taxon>
        <taxon>Eurycanthinae</taxon>
        <taxon>Dryococelus</taxon>
    </lineage>
</organism>
<sequence length="133" mass="15084">MDAFNSSSSSSDSVAAEGETFVLAMYVAKSQSNHDRARHHLYIKTVAKQQVSGRFNLATLPPTYSAVRQHSLRVYLQIQQWRHVDLPSTKLGWMLHNDMLLLVPMLQKVSPDNLMKLVMCNCKISCDKNCECK</sequence>
<protein>
    <submittedName>
        <fullName evidence="1">Uncharacterized protein</fullName>
    </submittedName>
</protein>
<accession>A0ABQ9GB49</accession>
<evidence type="ECO:0000313" key="1">
    <source>
        <dbReference type="EMBL" id="KAJ8869650.1"/>
    </source>
</evidence>
<name>A0ABQ9GB49_9NEOP</name>
<dbReference type="EMBL" id="JARBHB010000013">
    <property type="protein sequence ID" value="KAJ8869650.1"/>
    <property type="molecule type" value="Genomic_DNA"/>
</dbReference>
<gene>
    <name evidence="1" type="ORF">PR048_028643</name>
</gene>
<evidence type="ECO:0000313" key="2">
    <source>
        <dbReference type="Proteomes" id="UP001159363"/>
    </source>
</evidence>
<dbReference type="Proteomes" id="UP001159363">
    <property type="component" value="Chromosome 12"/>
</dbReference>
<keyword evidence="2" id="KW-1185">Reference proteome</keyword>